<name>A0A1Y2A4Z3_9PLEO</name>
<dbReference type="GO" id="GO:0034657">
    <property type="term" value="C:GID complex"/>
    <property type="evidence" value="ECO:0007669"/>
    <property type="project" value="TreeGrafter"/>
</dbReference>
<proteinExistence type="inferred from homology"/>
<evidence type="ECO:0000259" key="10">
    <source>
        <dbReference type="PROSITE" id="PS51867"/>
    </source>
</evidence>
<reference evidence="11 12" key="1">
    <citation type="submission" date="2016-07" db="EMBL/GenBank/DDBJ databases">
        <title>Pervasive Adenine N6-methylation of Active Genes in Fungi.</title>
        <authorList>
            <consortium name="DOE Joint Genome Institute"/>
            <person name="Mondo S.J."/>
            <person name="Dannebaum R.O."/>
            <person name="Kuo R.C."/>
            <person name="Labutti K."/>
            <person name="Haridas S."/>
            <person name="Kuo A."/>
            <person name="Salamov A."/>
            <person name="Ahrendt S.R."/>
            <person name="Lipzen A."/>
            <person name="Sullivan W."/>
            <person name="Andreopoulos W.B."/>
            <person name="Clum A."/>
            <person name="Lindquist E."/>
            <person name="Daum C."/>
            <person name="Ramamoorthy G.K."/>
            <person name="Gryganskyi A."/>
            <person name="Culley D."/>
            <person name="Magnuson J.K."/>
            <person name="James T.Y."/>
            <person name="O'Malley M.A."/>
            <person name="Stajich J.E."/>
            <person name="Spatafora J.W."/>
            <person name="Visel A."/>
            <person name="Grigoriev I.V."/>
        </authorList>
    </citation>
    <scope>NUCLEOTIDE SEQUENCE [LARGE SCALE GENOMIC DNA]</scope>
    <source>
        <strain evidence="11 12">CBS 115471</strain>
    </source>
</reference>
<gene>
    <name evidence="11" type="ORF">BCR34DRAFT_555144</name>
</gene>
<dbReference type="STRING" id="1231657.A0A1Y2A4Z3"/>
<organism evidence="11 12">
    <name type="scientific">Clohesyomyces aquaticus</name>
    <dbReference type="NCBI Taxonomy" id="1231657"/>
    <lineage>
        <taxon>Eukaryota</taxon>
        <taxon>Fungi</taxon>
        <taxon>Dikarya</taxon>
        <taxon>Ascomycota</taxon>
        <taxon>Pezizomycotina</taxon>
        <taxon>Dothideomycetes</taxon>
        <taxon>Pleosporomycetidae</taxon>
        <taxon>Pleosporales</taxon>
        <taxon>Lindgomycetaceae</taxon>
        <taxon>Clohesyomyces</taxon>
    </lineage>
</organism>
<dbReference type="PROSITE" id="PS51867">
    <property type="entry name" value="ZF_RING_GID"/>
    <property type="match status" value="1"/>
</dbReference>
<dbReference type="InterPro" id="IPR006595">
    <property type="entry name" value="CTLH_C"/>
</dbReference>
<dbReference type="Proteomes" id="UP000193144">
    <property type="component" value="Unassembled WGS sequence"/>
</dbReference>
<dbReference type="PROSITE" id="PS50896">
    <property type="entry name" value="LISH"/>
    <property type="match status" value="1"/>
</dbReference>
<comment type="caution">
    <text evidence="11">The sequence shown here is derived from an EMBL/GenBank/DDBJ whole genome shotgun (WGS) entry which is preliminary data.</text>
</comment>
<dbReference type="AlphaFoldDB" id="A0A1Y2A4Z3"/>
<dbReference type="InterPro" id="IPR006594">
    <property type="entry name" value="LisH"/>
</dbReference>
<dbReference type="PANTHER" id="PTHR12170">
    <property type="entry name" value="MACROPHAGE ERYTHROBLAST ATTACHER-RELATED"/>
    <property type="match status" value="1"/>
</dbReference>
<comment type="function">
    <text evidence="1">Involved in the proteasome-dependent degradation of fructose-1,6-bisphosphatase.</text>
</comment>
<evidence type="ECO:0000313" key="11">
    <source>
        <dbReference type="EMBL" id="ORY17581.1"/>
    </source>
</evidence>
<keyword evidence="7" id="KW-0862">Zinc</keyword>
<evidence type="ECO:0000313" key="12">
    <source>
        <dbReference type="Proteomes" id="UP000193144"/>
    </source>
</evidence>
<protein>
    <submittedName>
        <fullName evidence="11">Protein FYV10</fullName>
    </submittedName>
</protein>
<dbReference type="GO" id="GO:0005634">
    <property type="term" value="C:nucleus"/>
    <property type="evidence" value="ECO:0007669"/>
    <property type="project" value="TreeGrafter"/>
</dbReference>
<comment type="similarity">
    <text evidence="3">Belongs to the FYV10 family.</text>
</comment>
<evidence type="ECO:0000256" key="4">
    <source>
        <dbReference type="ARBA" id="ARBA00022490"/>
    </source>
</evidence>
<keyword evidence="6 8" id="KW-0863">Zinc-finger</keyword>
<dbReference type="GO" id="GO:0008270">
    <property type="term" value="F:zinc ion binding"/>
    <property type="evidence" value="ECO:0007669"/>
    <property type="project" value="UniProtKB-KW"/>
</dbReference>
<sequence length="416" mass="46515">MAELTTTKLNAESHLLLDQPLLRMPYELSRRNFKNAQRYLEREPSTLVTSLQTLTRSSATSTSSDAEDTLSTLDAMLAKMQTLKRKLEGLHEEEVKIHASAAARISHLQDLYNVQSLVDVKYDEWSRTRLSRLLVDYLLRSGYSASAAALAQEKGIEELVDVDAFVACQRVQRSLREGRRTGEGLMWCSEHKQGLKKVGSQLEFELRFQQYIELVRQGHEGGEKGVGGNGKLVEARLHAKRYLSGNGDMELMGKAAGLLAYRPWDPVEPYASLYADSRWDHLASLFLSTHHTLYSLPPRPLLHIALSAGLSALKTPSCHSQYTSSSANASSSTTAVCPICSTELNELARNVPYAHHTKSIVENDPVVLPNGRVYGRERLQTFNDKIGTEKGWVRDPVDGVNGESWKESEVRKVFIM</sequence>
<evidence type="ECO:0000256" key="6">
    <source>
        <dbReference type="ARBA" id="ARBA00022771"/>
    </source>
</evidence>
<keyword evidence="5" id="KW-0479">Metal-binding</keyword>
<feature type="zinc finger region" description="RING-Gid-type" evidence="8">
    <location>
        <begin position="337"/>
        <end position="398"/>
    </location>
</feature>
<dbReference type="GO" id="GO:0005737">
    <property type="term" value="C:cytoplasm"/>
    <property type="evidence" value="ECO:0007669"/>
    <property type="project" value="UniProtKB-SubCell"/>
</dbReference>
<dbReference type="InterPro" id="IPR024964">
    <property type="entry name" value="CTLH/CRA"/>
</dbReference>
<dbReference type="Pfam" id="PF10607">
    <property type="entry name" value="CTLH"/>
    <property type="match status" value="1"/>
</dbReference>
<dbReference type="OrthoDB" id="1933455at2759"/>
<dbReference type="InterPro" id="IPR045098">
    <property type="entry name" value="Fyv10_fam"/>
</dbReference>
<keyword evidence="12" id="KW-1185">Reference proteome</keyword>
<comment type="subcellular location">
    <subcellularLocation>
        <location evidence="2">Cytoplasm</location>
    </subcellularLocation>
</comment>
<accession>A0A1Y2A4Z3</accession>
<evidence type="ECO:0000256" key="3">
    <source>
        <dbReference type="ARBA" id="ARBA00010615"/>
    </source>
</evidence>
<dbReference type="PANTHER" id="PTHR12170:SF2">
    <property type="entry name" value="E3 UBIQUITIN-PROTEIN TRANSFERASE MAEA"/>
    <property type="match status" value="1"/>
</dbReference>
<dbReference type="GO" id="GO:0043161">
    <property type="term" value="P:proteasome-mediated ubiquitin-dependent protein catabolic process"/>
    <property type="evidence" value="ECO:0007669"/>
    <property type="project" value="InterPro"/>
</dbReference>
<dbReference type="GO" id="GO:0061630">
    <property type="term" value="F:ubiquitin protein ligase activity"/>
    <property type="evidence" value="ECO:0007669"/>
    <property type="project" value="InterPro"/>
</dbReference>
<feature type="domain" description="CTLH" evidence="9">
    <location>
        <begin position="187"/>
        <end position="222"/>
    </location>
</feature>
<dbReference type="SMART" id="SM00667">
    <property type="entry name" value="LisH"/>
    <property type="match status" value="1"/>
</dbReference>
<evidence type="ECO:0000256" key="1">
    <source>
        <dbReference type="ARBA" id="ARBA00002343"/>
    </source>
</evidence>
<dbReference type="PROSITE" id="PS50897">
    <property type="entry name" value="CTLH"/>
    <property type="match status" value="1"/>
</dbReference>
<dbReference type="SMART" id="SM00757">
    <property type="entry name" value="CRA"/>
    <property type="match status" value="1"/>
</dbReference>
<dbReference type="SMART" id="SM00668">
    <property type="entry name" value="CTLH"/>
    <property type="match status" value="1"/>
</dbReference>
<evidence type="ECO:0000259" key="9">
    <source>
        <dbReference type="PROSITE" id="PS50897"/>
    </source>
</evidence>
<evidence type="ECO:0000256" key="5">
    <source>
        <dbReference type="ARBA" id="ARBA00022723"/>
    </source>
</evidence>
<evidence type="ECO:0000256" key="2">
    <source>
        <dbReference type="ARBA" id="ARBA00004496"/>
    </source>
</evidence>
<dbReference type="EMBL" id="MCFA01000011">
    <property type="protein sequence ID" value="ORY17581.1"/>
    <property type="molecule type" value="Genomic_DNA"/>
</dbReference>
<dbReference type="InterPro" id="IPR044063">
    <property type="entry name" value="ZF_RING_GID"/>
</dbReference>
<evidence type="ECO:0000256" key="8">
    <source>
        <dbReference type="PROSITE-ProRule" id="PRU01215"/>
    </source>
</evidence>
<evidence type="ECO:0000256" key="7">
    <source>
        <dbReference type="ARBA" id="ARBA00022833"/>
    </source>
</evidence>
<keyword evidence="4" id="KW-0963">Cytoplasm</keyword>
<feature type="domain" description="RING-Gid-type" evidence="10">
    <location>
        <begin position="337"/>
        <end position="398"/>
    </location>
</feature>
<dbReference type="InterPro" id="IPR013144">
    <property type="entry name" value="CRA_dom"/>
</dbReference>